<comment type="function">
    <text evidence="9">Essential subunit of the Sec protein translocation channel SecYEG. Clamps together the 2 halves of SecY. May contact the channel plug during translocation.</text>
</comment>
<name>A0A0G1BXI1_9BACT</name>
<evidence type="ECO:0000256" key="7">
    <source>
        <dbReference type="ARBA" id="ARBA00023010"/>
    </source>
</evidence>
<dbReference type="PROSITE" id="PS01067">
    <property type="entry name" value="SECE_SEC61G"/>
    <property type="match status" value="1"/>
</dbReference>
<evidence type="ECO:0000256" key="6">
    <source>
        <dbReference type="ARBA" id="ARBA00022989"/>
    </source>
</evidence>
<dbReference type="HAMAP" id="MF_00422">
    <property type="entry name" value="SecE"/>
    <property type="match status" value="1"/>
</dbReference>
<keyword evidence="4 9" id="KW-0812">Transmembrane</keyword>
<dbReference type="InterPro" id="IPR001901">
    <property type="entry name" value="Translocase_SecE/Sec61-g"/>
</dbReference>
<comment type="caution">
    <text evidence="10">The sequence shown here is derived from an EMBL/GenBank/DDBJ whole genome shotgun (WGS) entry which is preliminary data.</text>
</comment>
<comment type="subunit">
    <text evidence="9">Component of the Sec protein translocase complex. Heterotrimer consisting of SecY, SecE and SecG subunits. The heterotrimers can form oligomers, although 1 heterotrimer is thought to be able to translocate proteins. Interacts with the ribosome. Interacts with SecDF, and other proteins may be involved. Interacts with SecA.</text>
</comment>
<dbReference type="GO" id="GO:0005886">
    <property type="term" value="C:plasma membrane"/>
    <property type="evidence" value="ECO:0007669"/>
    <property type="project" value="UniProtKB-SubCell"/>
</dbReference>
<dbReference type="Proteomes" id="UP000034516">
    <property type="component" value="Unassembled WGS sequence"/>
</dbReference>
<dbReference type="AlphaFoldDB" id="A0A0G1BXI1"/>
<evidence type="ECO:0000256" key="5">
    <source>
        <dbReference type="ARBA" id="ARBA00022927"/>
    </source>
</evidence>
<comment type="similarity">
    <text evidence="9">Belongs to the SecE/SEC61-gamma family.</text>
</comment>
<evidence type="ECO:0000256" key="1">
    <source>
        <dbReference type="ARBA" id="ARBA00004370"/>
    </source>
</evidence>
<reference evidence="10 11" key="1">
    <citation type="journal article" date="2015" name="Nature">
        <title>rRNA introns, odd ribosomes, and small enigmatic genomes across a large radiation of phyla.</title>
        <authorList>
            <person name="Brown C.T."/>
            <person name="Hug L.A."/>
            <person name="Thomas B.C."/>
            <person name="Sharon I."/>
            <person name="Castelle C.J."/>
            <person name="Singh A."/>
            <person name="Wilkins M.J."/>
            <person name="Williams K.H."/>
            <person name="Banfield J.F."/>
        </authorList>
    </citation>
    <scope>NUCLEOTIDE SEQUENCE [LARGE SCALE GENOMIC DNA]</scope>
</reference>
<evidence type="ECO:0000313" key="10">
    <source>
        <dbReference type="EMBL" id="KKS42098.1"/>
    </source>
</evidence>
<keyword evidence="6 9" id="KW-1133">Transmembrane helix</keyword>
<dbReference type="GO" id="GO:0006605">
    <property type="term" value="P:protein targeting"/>
    <property type="evidence" value="ECO:0007669"/>
    <property type="project" value="UniProtKB-UniRule"/>
</dbReference>
<gene>
    <name evidence="9" type="primary">secE</name>
    <name evidence="10" type="ORF">UV02_C0020G0009</name>
</gene>
<dbReference type="Gene3D" id="1.20.5.1030">
    <property type="entry name" value="Preprotein translocase secy subunit"/>
    <property type="match status" value="1"/>
</dbReference>
<evidence type="ECO:0000256" key="4">
    <source>
        <dbReference type="ARBA" id="ARBA00022692"/>
    </source>
</evidence>
<comment type="subcellular location">
    <subcellularLocation>
        <location evidence="9">Cell membrane</location>
        <topology evidence="9">Single-pass membrane protein</topology>
    </subcellularLocation>
    <subcellularLocation>
        <location evidence="1">Membrane</location>
    </subcellularLocation>
</comment>
<keyword evidence="3 9" id="KW-1003">Cell membrane</keyword>
<dbReference type="GO" id="GO:0043952">
    <property type="term" value="P:protein transport by the Sec complex"/>
    <property type="evidence" value="ECO:0007669"/>
    <property type="project" value="UniProtKB-UniRule"/>
</dbReference>
<evidence type="ECO:0000313" key="11">
    <source>
        <dbReference type="Proteomes" id="UP000034516"/>
    </source>
</evidence>
<evidence type="ECO:0000256" key="2">
    <source>
        <dbReference type="ARBA" id="ARBA00022448"/>
    </source>
</evidence>
<dbReference type="NCBIfam" id="TIGR00964">
    <property type="entry name" value="secE_bact"/>
    <property type="match status" value="1"/>
</dbReference>
<dbReference type="PATRIC" id="fig|1618677.3.peg.387"/>
<keyword evidence="5 9" id="KW-0653">Protein transport</keyword>
<evidence type="ECO:0000256" key="9">
    <source>
        <dbReference type="HAMAP-Rule" id="MF_00422"/>
    </source>
</evidence>
<proteinExistence type="inferred from homology"/>
<keyword evidence="8 9" id="KW-0472">Membrane</keyword>
<dbReference type="PANTHER" id="PTHR33910">
    <property type="entry name" value="PROTEIN TRANSLOCASE SUBUNIT SECE"/>
    <property type="match status" value="1"/>
</dbReference>
<evidence type="ECO:0000256" key="3">
    <source>
        <dbReference type="ARBA" id="ARBA00022475"/>
    </source>
</evidence>
<accession>A0A0G1BXI1</accession>
<protein>
    <recommendedName>
        <fullName evidence="9">Protein translocase subunit SecE</fullName>
    </recommendedName>
</protein>
<keyword evidence="7 9" id="KW-0811">Translocation</keyword>
<evidence type="ECO:0000256" key="8">
    <source>
        <dbReference type="ARBA" id="ARBA00023136"/>
    </source>
</evidence>
<dbReference type="Pfam" id="PF00584">
    <property type="entry name" value="SecE"/>
    <property type="match status" value="1"/>
</dbReference>
<organism evidence="10 11">
    <name type="scientific">Candidatus Kuenenbacteria bacterium GW2011_GWA2_42_15</name>
    <dbReference type="NCBI Taxonomy" id="1618677"/>
    <lineage>
        <taxon>Bacteria</taxon>
        <taxon>Candidatus Kueneniibacteriota</taxon>
    </lineage>
</organism>
<dbReference type="GO" id="GO:0065002">
    <property type="term" value="P:intracellular protein transmembrane transport"/>
    <property type="evidence" value="ECO:0007669"/>
    <property type="project" value="UniProtKB-UniRule"/>
</dbReference>
<dbReference type="InterPro" id="IPR038379">
    <property type="entry name" value="SecE_sf"/>
</dbReference>
<dbReference type="InterPro" id="IPR005807">
    <property type="entry name" value="SecE_bac"/>
</dbReference>
<dbReference type="EMBL" id="LCCW01000020">
    <property type="protein sequence ID" value="KKS42098.1"/>
    <property type="molecule type" value="Genomic_DNA"/>
</dbReference>
<dbReference type="PANTHER" id="PTHR33910:SF1">
    <property type="entry name" value="PROTEIN TRANSLOCASE SUBUNIT SECE"/>
    <property type="match status" value="1"/>
</dbReference>
<dbReference type="GO" id="GO:0009306">
    <property type="term" value="P:protein secretion"/>
    <property type="evidence" value="ECO:0007669"/>
    <property type="project" value="UniProtKB-UniRule"/>
</dbReference>
<feature type="transmembrane region" description="Helical" evidence="9">
    <location>
        <begin position="30"/>
        <end position="51"/>
    </location>
</feature>
<keyword evidence="2 9" id="KW-0813">Transport</keyword>
<dbReference type="GO" id="GO:0008320">
    <property type="term" value="F:protein transmembrane transporter activity"/>
    <property type="evidence" value="ECO:0007669"/>
    <property type="project" value="UniProtKB-UniRule"/>
</dbReference>
<sequence>MNSLVQYFKDSKLELKKVVWPTRKQTLNHTVLVIGFSVALALFLGLVDFGLSELVKIVVTK</sequence>